<dbReference type="AlphaFoldDB" id="A0A6S6SLK0"/>
<dbReference type="InterPro" id="IPR012336">
    <property type="entry name" value="Thioredoxin-like_fold"/>
</dbReference>
<dbReference type="PIRSF" id="PIRSF037031">
    <property type="entry name" value="Redox_disulphide_2"/>
    <property type="match status" value="1"/>
</dbReference>
<sequence>MRKIIKILGTGCPKCKTTTALVQEVVQEKNIDAEIIKIEDIMKIMEYNVLSTPALVIDEQITIKGRVPSKKEIIALLTE</sequence>
<evidence type="ECO:0000256" key="1">
    <source>
        <dbReference type="PIRSR" id="PIRSR037031-50"/>
    </source>
</evidence>
<proteinExistence type="predicted"/>
<feature type="disulfide bond" description="Redox-active" evidence="2">
    <location>
        <begin position="12"/>
        <end position="15"/>
    </location>
</feature>
<dbReference type="Gene3D" id="3.40.30.10">
    <property type="entry name" value="Glutaredoxin"/>
    <property type="match status" value="1"/>
</dbReference>
<evidence type="ECO:0000259" key="3">
    <source>
        <dbReference type="Pfam" id="PF13192"/>
    </source>
</evidence>
<name>A0A6S6SLK0_9BACT</name>
<organism evidence="4">
    <name type="scientific">uncultured Aureispira sp</name>
    <dbReference type="NCBI Taxonomy" id="1331704"/>
    <lineage>
        <taxon>Bacteria</taxon>
        <taxon>Pseudomonadati</taxon>
        <taxon>Bacteroidota</taxon>
        <taxon>Saprospiria</taxon>
        <taxon>Saprospirales</taxon>
        <taxon>Saprospiraceae</taxon>
        <taxon>Aureispira</taxon>
        <taxon>environmental samples</taxon>
    </lineage>
</organism>
<dbReference type="InterPro" id="IPR005243">
    <property type="entry name" value="THIRX-like_proc"/>
</dbReference>
<reference evidence="4" key="1">
    <citation type="submission" date="2020-01" db="EMBL/GenBank/DDBJ databases">
        <authorList>
            <person name="Meier V. D."/>
            <person name="Meier V D."/>
        </authorList>
    </citation>
    <scope>NUCLEOTIDE SEQUENCE</scope>
    <source>
        <strain evidence="4">HLG_WM_MAG_10</strain>
    </source>
</reference>
<dbReference type="PANTHER" id="PTHR36450">
    <property type="entry name" value="THIOREDOXIN"/>
    <property type="match status" value="1"/>
</dbReference>
<dbReference type="InterPro" id="IPR036249">
    <property type="entry name" value="Thioredoxin-like_sf"/>
</dbReference>
<dbReference type="SUPFAM" id="SSF52833">
    <property type="entry name" value="Thioredoxin-like"/>
    <property type="match status" value="1"/>
</dbReference>
<feature type="active site" description="Nucleophile" evidence="1">
    <location>
        <position position="12"/>
    </location>
</feature>
<feature type="domain" description="Thioredoxin-like fold" evidence="3">
    <location>
        <begin position="5"/>
        <end position="77"/>
    </location>
</feature>
<gene>
    <name evidence="4" type="ORF">HELGO_WM12909</name>
</gene>
<dbReference type="Pfam" id="PF13192">
    <property type="entry name" value="Thioredoxin_3"/>
    <property type="match status" value="1"/>
</dbReference>
<dbReference type="PANTHER" id="PTHR36450:SF1">
    <property type="entry name" value="THIOREDOXIN"/>
    <property type="match status" value="1"/>
</dbReference>
<evidence type="ECO:0000256" key="2">
    <source>
        <dbReference type="PIRSR" id="PIRSR037031-51"/>
    </source>
</evidence>
<dbReference type="EMBL" id="CACVAQ010000115">
    <property type="protein sequence ID" value="CAA6806096.1"/>
    <property type="molecule type" value="Genomic_DNA"/>
</dbReference>
<dbReference type="NCBIfam" id="TIGR00412">
    <property type="entry name" value="redox_disulf_2"/>
    <property type="match status" value="1"/>
</dbReference>
<feature type="active site" description="Nucleophile" evidence="1">
    <location>
        <position position="15"/>
    </location>
</feature>
<accession>A0A6S6SLK0</accession>
<evidence type="ECO:0000313" key="4">
    <source>
        <dbReference type="EMBL" id="CAA6806096.1"/>
    </source>
</evidence>
<keyword evidence="2" id="KW-0676">Redox-active center</keyword>
<protein>
    <submittedName>
        <fullName evidence="4">Redox-active disulfide protein 2</fullName>
    </submittedName>
</protein>
<keyword evidence="2" id="KW-1015">Disulfide bond</keyword>